<feature type="transmembrane region" description="Helical" evidence="8">
    <location>
        <begin position="73"/>
        <end position="94"/>
    </location>
</feature>
<accession>A0A9D1JU65</accession>
<dbReference type="GO" id="GO:0030001">
    <property type="term" value="P:metal ion transport"/>
    <property type="evidence" value="ECO:0007669"/>
    <property type="project" value="UniProtKB-ARBA"/>
</dbReference>
<feature type="transmembrane region" description="Helical" evidence="8">
    <location>
        <begin position="7"/>
        <end position="30"/>
    </location>
</feature>
<organism evidence="9 10">
    <name type="scientific">Candidatus Scatomorpha merdipullorum</name>
    <dbReference type="NCBI Taxonomy" id="2840927"/>
    <lineage>
        <taxon>Bacteria</taxon>
        <taxon>Bacillati</taxon>
        <taxon>Bacillota</taxon>
        <taxon>Clostridia</taxon>
        <taxon>Eubacteriales</taxon>
        <taxon>Candidatus Scatomorpha</taxon>
    </lineage>
</organism>
<feature type="transmembrane region" description="Helical" evidence="8">
    <location>
        <begin position="349"/>
        <end position="368"/>
    </location>
</feature>
<dbReference type="GO" id="GO:0008324">
    <property type="term" value="F:monoatomic cation transmembrane transporter activity"/>
    <property type="evidence" value="ECO:0007669"/>
    <property type="project" value="InterPro"/>
</dbReference>
<evidence type="ECO:0000256" key="8">
    <source>
        <dbReference type="SAM" id="Phobius"/>
    </source>
</evidence>
<feature type="transmembrane region" description="Helical" evidence="8">
    <location>
        <begin position="228"/>
        <end position="247"/>
    </location>
</feature>
<dbReference type="EMBL" id="DVJK01000036">
    <property type="protein sequence ID" value="HIS66160.1"/>
    <property type="molecule type" value="Genomic_DNA"/>
</dbReference>
<keyword evidence="5 8" id="KW-1133">Transmembrane helix</keyword>
<feature type="transmembrane region" description="Helical" evidence="8">
    <location>
        <begin position="157"/>
        <end position="176"/>
    </location>
</feature>
<evidence type="ECO:0000313" key="10">
    <source>
        <dbReference type="Proteomes" id="UP000824001"/>
    </source>
</evidence>
<evidence type="ECO:0000256" key="6">
    <source>
        <dbReference type="ARBA" id="ARBA00023065"/>
    </source>
</evidence>
<evidence type="ECO:0000256" key="4">
    <source>
        <dbReference type="ARBA" id="ARBA00022692"/>
    </source>
</evidence>
<comment type="subcellular location">
    <subcellularLocation>
        <location evidence="1">Cell membrane</location>
        <topology evidence="1">Multi-pass membrane protein</topology>
    </subcellularLocation>
</comment>
<dbReference type="GO" id="GO:0005886">
    <property type="term" value="C:plasma membrane"/>
    <property type="evidence" value="ECO:0007669"/>
    <property type="project" value="UniProtKB-SubCell"/>
</dbReference>
<evidence type="ECO:0000313" key="9">
    <source>
        <dbReference type="EMBL" id="HIS66160.1"/>
    </source>
</evidence>
<dbReference type="PANTHER" id="PTHR32024:SF1">
    <property type="entry name" value="KTR SYSTEM POTASSIUM UPTAKE PROTEIN B"/>
    <property type="match status" value="1"/>
</dbReference>
<keyword evidence="2" id="KW-0813">Transport</keyword>
<keyword evidence="3" id="KW-1003">Cell membrane</keyword>
<sequence length="442" mass="47560">MKKPRQLTYVQTIALGFFLVVMCGTLLLMLPVSSADGEATGFIPSLFTATSASCVTGLVMVDTGTHWSFFGQVVVLVLIQIGGLGFMTIATLFAKLLRRRMSMHERGVMAASISSNGFGRITEITSTIGWGTLLFEGAGALLLCIRFIPERGFWDGLWFGVFHSVTAFCNAGFDIIGDYASLTAYSDDWLVCGTIMALITIGGIGFLVWDDLKRNGLRFRRWELQTKLVIVTSAVLTFGGAVLFFFLERNRMNADMPLHEQILVSLFSSVTPRTAGYNSVDTAALCPGSKLLTIILMFIGGSSGSTAGGVKTGTLAVLAVCLASGVVGKRDPEIFGRRISNDDARRAGVMVFMNLSLALIGALLISLAQDFELTDILFEVFSAMGTVGMTTGITRELCDFSAVVIVILMYLGRVGSISFAMALLERRAQAPVRCPEEAVTIG</sequence>
<protein>
    <submittedName>
        <fullName evidence="9">Trk family potassium uptake protein</fullName>
    </submittedName>
</protein>
<dbReference type="AlphaFoldDB" id="A0A9D1JU65"/>
<feature type="transmembrane region" description="Helical" evidence="8">
    <location>
        <begin position="400"/>
        <end position="424"/>
    </location>
</feature>
<evidence type="ECO:0000256" key="2">
    <source>
        <dbReference type="ARBA" id="ARBA00022448"/>
    </source>
</evidence>
<comment type="caution">
    <text evidence="9">The sequence shown here is derived from an EMBL/GenBank/DDBJ whole genome shotgun (WGS) entry which is preliminary data.</text>
</comment>
<reference evidence="9" key="1">
    <citation type="submission" date="2020-10" db="EMBL/GenBank/DDBJ databases">
        <authorList>
            <person name="Gilroy R."/>
        </authorList>
    </citation>
    <scope>NUCLEOTIDE SEQUENCE</scope>
    <source>
        <strain evidence="9">ChiHjej10B9-9673</strain>
    </source>
</reference>
<gene>
    <name evidence="9" type="ORF">IAC18_01225</name>
</gene>
<feature type="transmembrane region" description="Helical" evidence="8">
    <location>
        <begin position="310"/>
        <end position="328"/>
    </location>
</feature>
<keyword evidence="6" id="KW-0406">Ion transport</keyword>
<evidence type="ECO:0000256" key="1">
    <source>
        <dbReference type="ARBA" id="ARBA00004651"/>
    </source>
</evidence>
<evidence type="ECO:0000256" key="3">
    <source>
        <dbReference type="ARBA" id="ARBA00022475"/>
    </source>
</evidence>
<dbReference type="SUPFAM" id="SSF81324">
    <property type="entry name" value="Voltage-gated potassium channels"/>
    <property type="match status" value="1"/>
</dbReference>
<name>A0A9D1JU65_9FIRM</name>
<dbReference type="InterPro" id="IPR003445">
    <property type="entry name" value="Cat_transpt"/>
</dbReference>
<feature type="transmembrane region" description="Helical" evidence="8">
    <location>
        <begin position="42"/>
        <end position="61"/>
    </location>
</feature>
<dbReference type="PANTHER" id="PTHR32024">
    <property type="entry name" value="TRK SYSTEM POTASSIUM UPTAKE PROTEIN TRKG-RELATED"/>
    <property type="match status" value="1"/>
</dbReference>
<proteinExistence type="predicted"/>
<dbReference type="Proteomes" id="UP000824001">
    <property type="component" value="Unassembled WGS sequence"/>
</dbReference>
<evidence type="ECO:0000256" key="7">
    <source>
        <dbReference type="ARBA" id="ARBA00023136"/>
    </source>
</evidence>
<keyword evidence="4 8" id="KW-0812">Transmembrane</keyword>
<feature type="transmembrane region" description="Helical" evidence="8">
    <location>
        <begin position="127"/>
        <end position="145"/>
    </location>
</feature>
<reference evidence="9" key="2">
    <citation type="journal article" date="2021" name="PeerJ">
        <title>Extensive microbial diversity within the chicken gut microbiome revealed by metagenomics and culture.</title>
        <authorList>
            <person name="Gilroy R."/>
            <person name="Ravi A."/>
            <person name="Getino M."/>
            <person name="Pursley I."/>
            <person name="Horton D.L."/>
            <person name="Alikhan N.F."/>
            <person name="Baker D."/>
            <person name="Gharbi K."/>
            <person name="Hall N."/>
            <person name="Watson M."/>
            <person name="Adriaenssens E.M."/>
            <person name="Foster-Nyarko E."/>
            <person name="Jarju S."/>
            <person name="Secka A."/>
            <person name="Antonio M."/>
            <person name="Oren A."/>
            <person name="Chaudhuri R.R."/>
            <person name="La Ragione R."/>
            <person name="Hildebrand F."/>
            <person name="Pallen M.J."/>
        </authorList>
    </citation>
    <scope>NUCLEOTIDE SEQUENCE</scope>
    <source>
        <strain evidence="9">ChiHjej10B9-9673</strain>
    </source>
</reference>
<evidence type="ECO:0000256" key="5">
    <source>
        <dbReference type="ARBA" id="ARBA00022989"/>
    </source>
</evidence>
<feature type="transmembrane region" description="Helical" evidence="8">
    <location>
        <begin position="188"/>
        <end position="208"/>
    </location>
</feature>
<dbReference type="Pfam" id="PF02386">
    <property type="entry name" value="TrkH"/>
    <property type="match status" value="1"/>
</dbReference>
<keyword evidence="7 8" id="KW-0472">Membrane</keyword>